<evidence type="ECO:0000256" key="1">
    <source>
        <dbReference type="SAM" id="MobiDB-lite"/>
    </source>
</evidence>
<feature type="transmembrane region" description="Helical" evidence="2">
    <location>
        <begin position="29"/>
        <end position="50"/>
    </location>
</feature>
<sequence>MNASDVTAPPEVQPKARPRRTRAQKAARIVGWIVGVPVALLALLYLVLLITPVPLPFANNAAKAMVISAMPPSADLRLGDVALAVENGVAPVIRFDGVSLNDSKTGARIRMDALELGFSALRALVGQPGAVITLVGPRIQIVQDLFGPRASRFEFVTDPNGGGTTVRVLEGQDAFPPIGISEQGIAALGEPPEDGEVTLRSNNDWLIYNLQSSEQGMADLLLQAEMGRFSRLRIRNGTVGMIDSVYGLYRRFEDIDLDVAPAAVGDSVAGEFAATVGGRRMTGSILRTLEGEDRSRLEIDMTNMDFASILPFLDDPASLVAVRGAGAISMDIVFDTTTSLPQTGDFKLDMTGLDLRISDDSFPIASSILEAKWLPDRSRFTLSPGSVTIGESKAVVSGIFAMGLDEEFGPTIAVSMQARDVFIQPDDMEAQLEPFDEITFSGWSAPLYGALGIDRMVARRGDGFMEAQGRIDMLLAGIGIDIALNGKDVTADDLKRLWPYVTGTESRDWLVANIAGGTVESTNMRFDFPVGAIAVDGSGTGPLPEGSMSVNLVGNEVLVRPMPEMEPLALEGQMVLNLRDNELSVSAAGSDVPGADGGLAVSQPALYMDYSDPEETLFEISGDVASEIPQLVAIARQYAPEALASNDLPVPLDALSGSVDASVLATITLPAEAEPRIDYVLNGSVSELSSEAPIAERRISDANLTFSASQARYQVTGTAAIDGVEADVEITGTPTSEPRIRLAADVTVEDLAEFGFDAGDFLSGQARLVAQPGDDESLQVIIDLTQAGLDLHDLGIRKNTGVPGTLRAVVRQQDDGVQLTDVDLAFADVHLAGELTVDAASGLQSAEFSTFRLSAGDSARASLAPQQNGYALTLQGAQFDLKPMLRQVFGLDQGAGGVETTQFDQRISVRADLDRAVGFYGTTAFNVDLAMTLSGSDLTNASVSASFGEGNGLSVATNPTPRGRVMSVAFNDAGTILRFIGVYSQLAGGEGSLTLNRDRELDIEAGELRMRDFAIVDENNVSQILGNHADSREMIEARNRLDFNSGRVTFQRTDDSVRVTDAVLSGDTVGGTMEGYIYTDQRRYDLTGTYVPLFGLNNAFQKIPLFGPLLGGREGEGLVGVTFAVRGPLDNPQFQINPLSALVPGVFRELFEFRSQGQQQQ</sequence>
<protein>
    <recommendedName>
        <fullName evidence="5">AsmA-like C-terminal region</fullName>
    </recommendedName>
</protein>
<dbReference type="RefSeq" id="WP_189422459.1">
    <property type="nucleotide sequence ID" value="NZ_BMZE01000001.1"/>
</dbReference>
<feature type="region of interest" description="Disordered" evidence="1">
    <location>
        <begin position="1"/>
        <end position="20"/>
    </location>
</feature>
<dbReference type="Proteomes" id="UP000646579">
    <property type="component" value="Unassembled WGS sequence"/>
</dbReference>
<keyword evidence="4" id="KW-1185">Reference proteome</keyword>
<organism evidence="3 4">
    <name type="scientific">Devosia pacifica</name>
    <dbReference type="NCBI Taxonomy" id="1335967"/>
    <lineage>
        <taxon>Bacteria</taxon>
        <taxon>Pseudomonadati</taxon>
        <taxon>Pseudomonadota</taxon>
        <taxon>Alphaproteobacteria</taxon>
        <taxon>Hyphomicrobiales</taxon>
        <taxon>Devosiaceae</taxon>
        <taxon>Devosia</taxon>
    </lineage>
</organism>
<keyword evidence="2" id="KW-0812">Transmembrane</keyword>
<evidence type="ECO:0000313" key="4">
    <source>
        <dbReference type="Proteomes" id="UP000646579"/>
    </source>
</evidence>
<proteinExistence type="predicted"/>
<dbReference type="EMBL" id="BMZE01000001">
    <property type="protein sequence ID" value="GHA10793.1"/>
    <property type="molecule type" value="Genomic_DNA"/>
</dbReference>
<accession>A0A918RSM6</accession>
<gene>
    <name evidence="3" type="ORF">GCM10007989_01300</name>
</gene>
<keyword evidence="2" id="KW-1133">Transmembrane helix</keyword>
<reference evidence="3" key="1">
    <citation type="journal article" date="2014" name="Int. J. Syst. Evol. Microbiol.">
        <title>Complete genome sequence of Corynebacterium casei LMG S-19264T (=DSM 44701T), isolated from a smear-ripened cheese.</title>
        <authorList>
            <consortium name="US DOE Joint Genome Institute (JGI-PGF)"/>
            <person name="Walter F."/>
            <person name="Albersmeier A."/>
            <person name="Kalinowski J."/>
            <person name="Ruckert C."/>
        </authorList>
    </citation>
    <scope>NUCLEOTIDE SEQUENCE</scope>
    <source>
        <strain evidence="3">KCTC 32437</strain>
    </source>
</reference>
<evidence type="ECO:0000313" key="3">
    <source>
        <dbReference type="EMBL" id="GHA10793.1"/>
    </source>
</evidence>
<name>A0A918RSM6_9HYPH</name>
<dbReference type="AlphaFoldDB" id="A0A918RSM6"/>
<reference evidence="3" key="2">
    <citation type="submission" date="2020-09" db="EMBL/GenBank/DDBJ databases">
        <authorList>
            <person name="Sun Q."/>
            <person name="Kim S."/>
        </authorList>
    </citation>
    <scope>NUCLEOTIDE SEQUENCE</scope>
    <source>
        <strain evidence="3">KCTC 32437</strain>
    </source>
</reference>
<evidence type="ECO:0008006" key="5">
    <source>
        <dbReference type="Google" id="ProtNLM"/>
    </source>
</evidence>
<evidence type="ECO:0000256" key="2">
    <source>
        <dbReference type="SAM" id="Phobius"/>
    </source>
</evidence>
<comment type="caution">
    <text evidence="3">The sequence shown here is derived from an EMBL/GenBank/DDBJ whole genome shotgun (WGS) entry which is preliminary data.</text>
</comment>
<keyword evidence="2" id="KW-0472">Membrane</keyword>